<comment type="pathway">
    <text evidence="2">Carbohydrate acid metabolism; D-glucarate degradation; 2,5-dioxopentanoate from D-glucarate: step 1/2.</text>
</comment>
<dbReference type="Gene3D" id="3.20.20.120">
    <property type="entry name" value="Enolase-like C-terminal domain"/>
    <property type="match status" value="1"/>
</dbReference>
<dbReference type="InterPro" id="IPR029017">
    <property type="entry name" value="Enolase-like_N"/>
</dbReference>
<dbReference type="InterPro" id="IPR013342">
    <property type="entry name" value="Mandelate_racemase_C"/>
</dbReference>
<dbReference type="SFLD" id="SFLDG00055">
    <property type="entry name" value="glucarate_dehydratase"/>
    <property type="match status" value="1"/>
</dbReference>
<dbReference type="Gene3D" id="3.30.390.10">
    <property type="entry name" value="Enolase-like, N-terminal domain"/>
    <property type="match status" value="1"/>
</dbReference>
<comment type="caution">
    <text evidence="5">The sequence shown here is derived from an EMBL/GenBank/DDBJ whole genome shotgun (WGS) entry which is preliminary data.</text>
</comment>
<evidence type="ECO:0000313" key="6">
    <source>
        <dbReference type="Proteomes" id="UP000286746"/>
    </source>
</evidence>
<dbReference type="RefSeq" id="WP_125056335.1">
    <property type="nucleotide sequence ID" value="NZ_BHZD01000001.1"/>
</dbReference>
<dbReference type="EMBL" id="BHZD01000001">
    <property type="protein sequence ID" value="GCD45886.1"/>
    <property type="molecule type" value="Genomic_DNA"/>
</dbReference>
<protein>
    <recommendedName>
        <fullName evidence="3">glucarate dehydratase</fullName>
        <ecNumber evidence="3">4.2.1.40</ecNumber>
    </recommendedName>
</protein>
<sequence>MDGSRLHTQTAAPRAPAAPTAVTAVRLTPVLVADPPLLNTQGVHQPYTPRLIVEVTTAGGATGLGETYGDTQYLDLAGPLADALIGRPVTDLNVLPRLAAEVCGDSPAATGAAEVTAGGLRGVQTADKLRLSVLSGFEVACLDAWGRLTGLPVHALLGGKVRDRVDYSAYLFYRWAAHPGGRGEPDDWGAALDPPGIVDQARRLRDTYGFRSFKLKGGVFEPVQEIAAVRALAAAFPGHPLRLDPNGAWSVPTSLKVAHALQDVLEYLEDPAATTARMAEVASCTDLPLATNMCVTTFAEIREAFTRDAVQVVLSDHHYWGGLRNTRELAAICRAFGVGLSMHSNTHLGISLAAMNHVAATVPDLRHACDTHYPWQTEDVLTERLAFTDGALPVSDAPGLGVTLDRDRLAALHARWLADDGTYRDRDDAAAMRAADPGWVTPRVPRW</sequence>
<evidence type="ECO:0000256" key="2">
    <source>
        <dbReference type="ARBA" id="ARBA00005183"/>
    </source>
</evidence>
<dbReference type="GO" id="GO:0008872">
    <property type="term" value="F:glucarate dehydratase activity"/>
    <property type="evidence" value="ECO:0007669"/>
    <property type="project" value="UniProtKB-EC"/>
</dbReference>
<dbReference type="InterPro" id="IPR034593">
    <property type="entry name" value="DgoD-like"/>
</dbReference>
<dbReference type="SMART" id="SM00922">
    <property type="entry name" value="MR_MLE"/>
    <property type="match status" value="1"/>
</dbReference>
<evidence type="ECO:0000259" key="4">
    <source>
        <dbReference type="SMART" id="SM00922"/>
    </source>
</evidence>
<name>A0A401W983_STREY</name>
<dbReference type="Pfam" id="PF13378">
    <property type="entry name" value="MR_MLE_C"/>
    <property type="match status" value="1"/>
</dbReference>
<accession>A0A401W983</accession>
<dbReference type="SFLD" id="SFLDS00001">
    <property type="entry name" value="Enolase"/>
    <property type="match status" value="1"/>
</dbReference>
<dbReference type="PANTHER" id="PTHR48080">
    <property type="entry name" value="D-GALACTONATE DEHYDRATASE-RELATED"/>
    <property type="match status" value="1"/>
</dbReference>
<dbReference type="InterPro" id="IPR013341">
    <property type="entry name" value="Mandelate_racemase_N_dom"/>
</dbReference>
<dbReference type="Proteomes" id="UP000286746">
    <property type="component" value="Unassembled WGS sequence"/>
</dbReference>
<evidence type="ECO:0000256" key="1">
    <source>
        <dbReference type="ARBA" id="ARBA00001426"/>
    </source>
</evidence>
<dbReference type="EC" id="4.2.1.40" evidence="3"/>
<proteinExistence type="predicted"/>
<gene>
    <name evidence="5" type="primary">gudD</name>
    <name evidence="5" type="ORF">GKJPGBOP_05629</name>
</gene>
<dbReference type="Pfam" id="PF02746">
    <property type="entry name" value="MR_MLE_N"/>
    <property type="match status" value="1"/>
</dbReference>
<feature type="domain" description="Mandelate racemase/muconate lactonizing enzyme C-terminal" evidence="4">
    <location>
        <begin position="194"/>
        <end position="288"/>
    </location>
</feature>
<dbReference type="SUPFAM" id="SSF54826">
    <property type="entry name" value="Enolase N-terminal domain-like"/>
    <property type="match status" value="1"/>
</dbReference>
<dbReference type="SUPFAM" id="SSF51604">
    <property type="entry name" value="Enolase C-terminal domain-like"/>
    <property type="match status" value="1"/>
</dbReference>
<keyword evidence="6" id="KW-1185">Reference proteome</keyword>
<evidence type="ECO:0000313" key="5">
    <source>
        <dbReference type="EMBL" id="GCD45886.1"/>
    </source>
</evidence>
<organism evidence="5 6">
    <name type="scientific">Streptomyces paromomycinus</name>
    <name type="common">Streptomyces rimosus subsp. paromomycinus</name>
    <dbReference type="NCBI Taxonomy" id="92743"/>
    <lineage>
        <taxon>Bacteria</taxon>
        <taxon>Bacillati</taxon>
        <taxon>Actinomycetota</taxon>
        <taxon>Actinomycetes</taxon>
        <taxon>Kitasatosporales</taxon>
        <taxon>Streptomycetaceae</taxon>
        <taxon>Streptomyces</taxon>
    </lineage>
</organism>
<dbReference type="PANTHER" id="PTHR48080:SF4">
    <property type="entry name" value="GLUCARATE DEHYDRATASE"/>
    <property type="match status" value="1"/>
</dbReference>
<dbReference type="InterPro" id="IPR036849">
    <property type="entry name" value="Enolase-like_C_sf"/>
</dbReference>
<evidence type="ECO:0000256" key="3">
    <source>
        <dbReference type="ARBA" id="ARBA00011973"/>
    </source>
</evidence>
<comment type="catalytic activity">
    <reaction evidence="1">
        <text>D-glucarate = 5-dehydro-4-deoxy-D-glucarate + H2O</text>
        <dbReference type="Rhea" id="RHEA:14573"/>
        <dbReference type="ChEBI" id="CHEBI:15377"/>
        <dbReference type="ChEBI" id="CHEBI:30612"/>
        <dbReference type="ChEBI" id="CHEBI:42819"/>
        <dbReference type="EC" id="4.2.1.40"/>
    </reaction>
</comment>
<dbReference type="AlphaFoldDB" id="A0A401W983"/>
<dbReference type="InterPro" id="IPR029065">
    <property type="entry name" value="Enolase_C-like"/>
</dbReference>
<reference evidence="5 6" key="1">
    <citation type="submission" date="2018-11" db="EMBL/GenBank/DDBJ databases">
        <title>Whole genome sequence of Streptomyces paromomycinus NBRC 15454(T).</title>
        <authorList>
            <person name="Komaki H."/>
            <person name="Tamura T."/>
        </authorList>
    </citation>
    <scope>NUCLEOTIDE SEQUENCE [LARGE SCALE GENOMIC DNA]</scope>
    <source>
        <strain evidence="5 6">NBRC 15454</strain>
    </source>
</reference>